<gene>
    <name evidence="1" type="ORF">BURPS1710A_A0005</name>
</gene>
<name>A0A0E1W1F2_BURPE</name>
<organism evidence="1 2">
    <name type="scientific">Burkholderia pseudomallei 1710a</name>
    <dbReference type="NCBI Taxonomy" id="320371"/>
    <lineage>
        <taxon>Bacteria</taxon>
        <taxon>Pseudomonadati</taxon>
        <taxon>Pseudomonadota</taxon>
        <taxon>Betaproteobacteria</taxon>
        <taxon>Burkholderiales</taxon>
        <taxon>Burkholderiaceae</taxon>
        <taxon>Burkholderia</taxon>
        <taxon>pseudomallei group</taxon>
    </lineage>
</organism>
<reference evidence="2" key="1">
    <citation type="submission" date="2007-08" db="EMBL/GenBank/DDBJ databases">
        <title>Annotation of Burkholderia pseudomallei 1710a.</title>
        <authorList>
            <person name="Harkins D.M."/>
            <person name="DeShazer D."/>
            <person name="Woods D.E."/>
            <person name="Brinkac L.M."/>
            <person name="Brown K.A."/>
            <person name="Hung G.C."/>
            <person name="Tuanyok A."/>
            <person name="Zhang B."/>
            <person name="Nierman W.C."/>
        </authorList>
    </citation>
    <scope>NUCLEOTIDE SEQUENCE [LARGE SCALE GENOMIC DNA]</scope>
    <source>
        <strain evidence="2">1710a</strain>
    </source>
</reference>
<dbReference type="EMBL" id="CM000833">
    <property type="protein sequence ID" value="EET03477.1"/>
    <property type="molecule type" value="Genomic_DNA"/>
</dbReference>
<dbReference type="Proteomes" id="UP000001812">
    <property type="component" value="Chromosome II"/>
</dbReference>
<reference evidence="1 2" key="2">
    <citation type="submission" date="2009-05" db="EMBL/GenBank/DDBJ databases">
        <authorList>
            <person name="Harkins D.M."/>
            <person name="DeShazer D."/>
            <person name="Woods D.E."/>
            <person name="Brinkac L.M."/>
            <person name="Brown K.A."/>
            <person name="Hung G.C."/>
            <person name="Tuanyok A."/>
            <person name="Zhang B."/>
            <person name="Nierman W.C."/>
        </authorList>
    </citation>
    <scope>NUCLEOTIDE SEQUENCE [LARGE SCALE GENOMIC DNA]</scope>
    <source>
        <strain evidence="1 2">1710a</strain>
    </source>
</reference>
<evidence type="ECO:0000313" key="1">
    <source>
        <dbReference type="EMBL" id="EET03477.1"/>
    </source>
</evidence>
<dbReference type="HOGENOM" id="CLU_3325602_0_0_4"/>
<accession>A0A0E1W1F2</accession>
<sequence>MRITVSRHGGLFSEIIYLFIFPDLRSGYLFISRRLAIV</sequence>
<dbReference type="AlphaFoldDB" id="A0A0E1W1F2"/>
<proteinExistence type="predicted"/>
<evidence type="ECO:0000313" key="2">
    <source>
        <dbReference type="Proteomes" id="UP000001812"/>
    </source>
</evidence>
<protein>
    <submittedName>
        <fullName evidence="1">Uncharacterized protein</fullName>
    </submittedName>
</protein>